<keyword evidence="1" id="KW-0812">Transmembrane</keyword>
<keyword evidence="1" id="KW-1133">Transmembrane helix</keyword>
<organism evidence="2">
    <name type="scientific">freshwater metagenome</name>
    <dbReference type="NCBI Taxonomy" id="449393"/>
    <lineage>
        <taxon>unclassified sequences</taxon>
        <taxon>metagenomes</taxon>
        <taxon>ecological metagenomes</taxon>
    </lineage>
</organism>
<dbReference type="EMBL" id="JNSL01000234">
    <property type="protein sequence ID" value="KGA11508.1"/>
    <property type="molecule type" value="Genomic_DNA"/>
</dbReference>
<proteinExistence type="predicted"/>
<feature type="transmembrane region" description="Helical" evidence="1">
    <location>
        <begin position="45"/>
        <end position="66"/>
    </location>
</feature>
<accession>A0A094S1J3</accession>
<keyword evidence="1" id="KW-0472">Membrane</keyword>
<protein>
    <recommendedName>
        <fullName evidence="3">DUF4389 domain-containing protein</fullName>
    </recommendedName>
</protein>
<name>A0A094S1J3_9ZZZZ</name>
<evidence type="ECO:0000313" key="2">
    <source>
        <dbReference type="EMBL" id="KGA11508.1"/>
    </source>
</evidence>
<feature type="transmembrane region" description="Helical" evidence="1">
    <location>
        <begin position="126"/>
        <end position="152"/>
    </location>
</feature>
<dbReference type="Pfam" id="PF14333">
    <property type="entry name" value="DUF4389"/>
    <property type="match status" value="1"/>
</dbReference>
<dbReference type="InterPro" id="IPR025498">
    <property type="entry name" value="DUF4389"/>
</dbReference>
<reference evidence="2" key="1">
    <citation type="submission" date="2014-06" db="EMBL/GenBank/DDBJ databases">
        <title>Key roles for freshwater Actinobacteria revealed by deep metagenomic sequencing.</title>
        <authorList>
            <person name="Ghai R."/>
            <person name="Mizuno C.M."/>
            <person name="Picazo A."/>
            <person name="Camacho A."/>
            <person name="Rodriguez-Valera F."/>
        </authorList>
    </citation>
    <scope>NUCLEOTIDE SEQUENCE</scope>
</reference>
<comment type="caution">
    <text evidence="2">The sequence shown here is derived from an EMBL/GenBank/DDBJ whole genome shotgun (WGS) entry which is preliminary data.</text>
</comment>
<sequence>MSKQVVTELVVNTRKRNRATTFFRPVLIIPILIFVSTFSSNNSGAVSISFILAVPVLLALVFRNIYPSYIYGFNQSFLELQNRISLYALYLTDEFPSIEKSKYVNITLPDVKGGKALNRWLPLIKWLLAIPLYIVGVVYLVVTIIYTIIAWFNILFTGKYPKFAIDFVVGTVQFWNRVTGYAFILVTDEYPTFSVKPTN</sequence>
<evidence type="ECO:0000256" key="1">
    <source>
        <dbReference type="SAM" id="Phobius"/>
    </source>
</evidence>
<evidence type="ECO:0008006" key="3">
    <source>
        <dbReference type="Google" id="ProtNLM"/>
    </source>
</evidence>
<gene>
    <name evidence="2" type="ORF">GM51_22545</name>
</gene>
<dbReference type="AlphaFoldDB" id="A0A094S1J3"/>
<feature type="transmembrane region" description="Helical" evidence="1">
    <location>
        <begin position="21"/>
        <end position="39"/>
    </location>
</feature>